<proteinExistence type="predicted"/>
<evidence type="ECO:0000256" key="1">
    <source>
        <dbReference type="SAM" id="MobiDB-lite"/>
    </source>
</evidence>
<sequence>MAASRVVTPTPASPGNDTRELRRLGALEDALAREIGRQTAFESWAATKVEVLVDDGLRMVHTAVEDKLTELHRRFEEEFLERLTAVEQKVGAAIHRIAHSEQGAAARRVSSPEGCDGMTRVSRRKLSSLEDRIAWFERRMSKPLQTINLEVAKNLKLIRTQILDESAERCQQAIDASLADSSDVRQRLNELQLWLIEAVVPMVVEARIDLQKERRERERAIAELSGPALNRQDAQPLPAGSRAAPEQASLRRASAPRDGDLPSEDAERREAAARAAAEAQAAGEVREAGPREAAAQAAAEAEAARAATSEPAAAAIAAGGRGGSRAAGTPSAGDADGRGAADEDAAAAEREAHMEGQQRRRQLTGRFRRKPSSRERQ</sequence>
<protein>
    <submittedName>
        <fullName evidence="2">Uncharacterized protein</fullName>
    </submittedName>
</protein>
<name>A0A7S4W4D5_9DINO</name>
<feature type="compositionally biased region" description="Basic and acidic residues" evidence="1">
    <location>
        <begin position="335"/>
        <end position="358"/>
    </location>
</feature>
<dbReference type="EMBL" id="HBNR01074859">
    <property type="protein sequence ID" value="CAE4651184.1"/>
    <property type="molecule type" value="Transcribed_RNA"/>
</dbReference>
<evidence type="ECO:0000313" key="2">
    <source>
        <dbReference type="EMBL" id="CAE4651184.1"/>
    </source>
</evidence>
<dbReference type="AlphaFoldDB" id="A0A7S4W4D5"/>
<reference evidence="2" key="1">
    <citation type="submission" date="2021-01" db="EMBL/GenBank/DDBJ databases">
        <authorList>
            <person name="Corre E."/>
            <person name="Pelletier E."/>
            <person name="Niang G."/>
            <person name="Scheremetjew M."/>
            <person name="Finn R."/>
            <person name="Kale V."/>
            <person name="Holt S."/>
            <person name="Cochrane G."/>
            <person name="Meng A."/>
            <person name="Brown T."/>
            <person name="Cohen L."/>
        </authorList>
    </citation>
    <scope>NUCLEOTIDE SEQUENCE</scope>
    <source>
        <strain evidence="2">CCMP3105</strain>
    </source>
</reference>
<feature type="compositionally biased region" description="Basic and acidic residues" evidence="1">
    <location>
        <begin position="255"/>
        <end position="272"/>
    </location>
</feature>
<accession>A0A7S4W4D5</accession>
<feature type="compositionally biased region" description="Low complexity" evidence="1">
    <location>
        <begin position="291"/>
        <end position="318"/>
    </location>
</feature>
<feature type="region of interest" description="Disordered" evidence="1">
    <location>
        <begin position="222"/>
        <end position="377"/>
    </location>
</feature>
<organism evidence="2">
    <name type="scientific">Alexandrium monilatum</name>
    <dbReference type="NCBI Taxonomy" id="311494"/>
    <lineage>
        <taxon>Eukaryota</taxon>
        <taxon>Sar</taxon>
        <taxon>Alveolata</taxon>
        <taxon>Dinophyceae</taxon>
        <taxon>Gonyaulacales</taxon>
        <taxon>Pyrocystaceae</taxon>
        <taxon>Alexandrium</taxon>
    </lineage>
</organism>
<feature type="compositionally biased region" description="Basic residues" evidence="1">
    <location>
        <begin position="359"/>
        <end position="371"/>
    </location>
</feature>
<feature type="compositionally biased region" description="Low complexity" evidence="1">
    <location>
        <begin position="273"/>
        <end position="283"/>
    </location>
</feature>
<gene>
    <name evidence="2" type="ORF">AMON00008_LOCUS53177</name>
</gene>